<dbReference type="GO" id="GO:0048038">
    <property type="term" value="F:quinone binding"/>
    <property type="evidence" value="ECO:0007669"/>
    <property type="project" value="UniProtKB-KW"/>
</dbReference>
<keyword evidence="1" id="KW-1003">Cell membrane</keyword>
<protein>
    <submittedName>
        <fullName evidence="13">NADH-quinone oxidoreductase subunit I</fullName>
    </submittedName>
</protein>
<dbReference type="Pfam" id="PF12838">
    <property type="entry name" value="Fer4_7"/>
    <property type="match status" value="1"/>
</dbReference>
<dbReference type="Proteomes" id="UP000771749">
    <property type="component" value="Unassembled WGS sequence"/>
</dbReference>
<sequence length="148" mass="16824">MRDYIKGLFSGIWSLLTGMKVTFREYFTPKITEQYPENRATLKMNERFCGELVMPHDENGSNRCIACGLCQMACPNGTIRITSETVTDPGTGKPKKRLVKYEYDLGSCMFCHLCVNACPHHAIEFSTDFEHAVFTRGKLVKTLNKQQS</sequence>
<dbReference type="GO" id="GO:0016020">
    <property type="term" value="C:membrane"/>
    <property type="evidence" value="ECO:0007669"/>
    <property type="project" value="InterPro"/>
</dbReference>
<keyword evidence="3" id="KW-0874">Quinone</keyword>
<feature type="domain" description="4Fe-4S ferredoxin-type" evidence="12">
    <location>
        <begin position="54"/>
        <end position="84"/>
    </location>
</feature>
<keyword evidence="7" id="KW-0408">Iron</keyword>
<evidence type="ECO:0000313" key="14">
    <source>
        <dbReference type="Proteomes" id="UP000771749"/>
    </source>
</evidence>
<dbReference type="GO" id="GO:0016651">
    <property type="term" value="F:oxidoreductase activity, acting on NAD(P)H"/>
    <property type="evidence" value="ECO:0007669"/>
    <property type="project" value="InterPro"/>
</dbReference>
<evidence type="ECO:0000256" key="9">
    <source>
        <dbReference type="ARBA" id="ARBA00023027"/>
    </source>
</evidence>
<keyword evidence="8" id="KW-0411">Iron-sulfur</keyword>
<evidence type="ECO:0000256" key="1">
    <source>
        <dbReference type="ARBA" id="ARBA00022475"/>
    </source>
</evidence>
<dbReference type="Gene3D" id="3.30.70.3270">
    <property type="match status" value="1"/>
</dbReference>
<evidence type="ECO:0000256" key="11">
    <source>
        <dbReference type="ARBA" id="ARBA00023136"/>
    </source>
</evidence>
<keyword evidence="9" id="KW-0520">NAD</keyword>
<evidence type="ECO:0000256" key="4">
    <source>
        <dbReference type="ARBA" id="ARBA00022723"/>
    </source>
</evidence>
<dbReference type="GO" id="GO:0051539">
    <property type="term" value="F:4 iron, 4 sulfur cluster binding"/>
    <property type="evidence" value="ECO:0007669"/>
    <property type="project" value="UniProtKB-KW"/>
</dbReference>
<dbReference type="PANTHER" id="PTHR10849">
    <property type="entry name" value="NADH DEHYDROGENASE UBIQUINONE IRON-SULFUR PROTEIN 8, MITOCHONDRIAL"/>
    <property type="match status" value="1"/>
</dbReference>
<gene>
    <name evidence="13" type="ORF">IAC07_02050</name>
</gene>
<comment type="caution">
    <text evidence="13">The sequence shown here is derived from an EMBL/GenBank/DDBJ whole genome shotgun (WGS) entry which is preliminary data.</text>
</comment>
<evidence type="ECO:0000256" key="6">
    <source>
        <dbReference type="ARBA" id="ARBA00022967"/>
    </source>
</evidence>
<keyword evidence="10" id="KW-0830">Ubiquinone</keyword>
<dbReference type="AlphaFoldDB" id="A0A940IG23"/>
<proteinExistence type="predicted"/>
<dbReference type="PANTHER" id="PTHR10849:SF24">
    <property type="entry name" value="NADH-QUINONE OXIDOREDUCTASE SUBUNIT I 2"/>
    <property type="match status" value="1"/>
</dbReference>
<keyword evidence="6" id="KW-1278">Translocase</keyword>
<evidence type="ECO:0000256" key="8">
    <source>
        <dbReference type="ARBA" id="ARBA00023014"/>
    </source>
</evidence>
<evidence type="ECO:0000256" key="3">
    <source>
        <dbReference type="ARBA" id="ARBA00022719"/>
    </source>
</evidence>
<feature type="domain" description="4Fe-4S ferredoxin-type" evidence="12">
    <location>
        <begin position="99"/>
        <end position="128"/>
    </location>
</feature>
<dbReference type="InterPro" id="IPR017900">
    <property type="entry name" value="4Fe4S_Fe_S_CS"/>
</dbReference>
<dbReference type="GO" id="GO:0046872">
    <property type="term" value="F:metal ion binding"/>
    <property type="evidence" value="ECO:0007669"/>
    <property type="project" value="UniProtKB-KW"/>
</dbReference>
<evidence type="ECO:0000256" key="5">
    <source>
        <dbReference type="ARBA" id="ARBA00022737"/>
    </source>
</evidence>
<evidence type="ECO:0000256" key="10">
    <source>
        <dbReference type="ARBA" id="ARBA00023075"/>
    </source>
</evidence>
<dbReference type="InterPro" id="IPR010226">
    <property type="entry name" value="NADH_quinone_OxRdtase_chainI"/>
</dbReference>
<reference evidence="13" key="2">
    <citation type="journal article" date="2021" name="PeerJ">
        <title>Extensive microbial diversity within the chicken gut microbiome revealed by metagenomics and culture.</title>
        <authorList>
            <person name="Gilroy R."/>
            <person name="Ravi A."/>
            <person name="Getino M."/>
            <person name="Pursley I."/>
            <person name="Horton D.L."/>
            <person name="Alikhan N.F."/>
            <person name="Baker D."/>
            <person name="Gharbi K."/>
            <person name="Hall N."/>
            <person name="Watson M."/>
            <person name="Adriaenssens E.M."/>
            <person name="Foster-Nyarko E."/>
            <person name="Jarju S."/>
            <person name="Secka A."/>
            <person name="Antonio M."/>
            <person name="Oren A."/>
            <person name="Chaudhuri R.R."/>
            <person name="La Ragione R."/>
            <person name="Hildebrand F."/>
            <person name="Pallen M.J."/>
        </authorList>
    </citation>
    <scope>NUCLEOTIDE SEQUENCE</scope>
    <source>
        <strain evidence="13">F1-3629</strain>
    </source>
</reference>
<organism evidence="13 14">
    <name type="scientific">Candidatus Cryptobacteroides gallistercoris</name>
    <dbReference type="NCBI Taxonomy" id="2840765"/>
    <lineage>
        <taxon>Bacteria</taxon>
        <taxon>Pseudomonadati</taxon>
        <taxon>Bacteroidota</taxon>
        <taxon>Bacteroidia</taxon>
        <taxon>Bacteroidales</taxon>
        <taxon>Candidatus Cryptobacteroides</taxon>
    </lineage>
</organism>
<keyword evidence="4" id="KW-0479">Metal-binding</keyword>
<dbReference type="SUPFAM" id="SSF54862">
    <property type="entry name" value="4Fe-4S ferredoxins"/>
    <property type="match status" value="1"/>
</dbReference>
<dbReference type="PROSITE" id="PS00198">
    <property type="entry name" value="4FE4S_FER_1"/>
    <property type="match status" value="2"/>
</dbReference>
<dbReference type="EMBL" id="JADIMJ010000033">
    <property type="protein sequence ID" value="MBO8453490.1"/>
    <property type="molecule type" value="Genomic_DNA"/>
</dbReference>
<name>A0A940IG23_9BACT</name>
<evidence type="ECO:0000313" key="13">
    <source>
        <dbReference type="EMBL" id="MBO8453490.1"/>
    </source>
</evidence>
<accession>A0A940IG23</accession>
<reference evidence="13" key="1">
    <citation type="submission" date="2020-10" db="EMBL/GenBank/DDBJ databases">
        <authorList>
            <person name="Gilroy R."/>
        </authorList>
    </citation>
    <scope>NUCLEOTIDE SEQUENCE</scope>
    <source>
        <strain evidence="13">F1-3629</strain>
    </source>
</reference>
<keyword evidence="5" id="KW-0677">Repeat</keyword>
<keyword evidence="11" id="KW-0472">Membrane</keyword>
<evidence type="ECO:0000259" key="12">
    <source>
        <dbReference type="PROSITE" id="PS51379"/>
    </source>
</evidence>
<keyword evidence="2" id="KW-0004">4Fe-4S</keyword>
<evidence type="ECO:0000256" key="7">
    <source>
        <dbReference type="ARBA" id="ARBA00023004"/>
    </source>
</evidence>
<dbReference type="InterPro" id="IPR017896">
    <property type="entry name" value="4Fe4S_Fe-S-bd"/>
</dbReference>
<evidence type="ECO:0000256" key="2">
    <source>
        <dbReference type="ARBA" id="ARBA00022485"/>
    </source>
</evidence>
<dbReference type="PROSITE" id="PS51379">
    <property type="entry name" value="4FE4S_FER_2"/>
    <property type="match status" value="2"/>
</dbReference>